<dbReference type="VEuPathDB" id="FungiDB:ACJ73_04531"/>
<keyword evidence="3" id="KW-1185">Reference proteome</keyword>
<accession>A0A1J9Q7R3</accession>
<evidence type="ECO:0000313" key="3">
    <source>
        <dbReference type="Proteomes" id="UP000242791"/>
    </source>
</evidence>
<proteinExistence type="predicted"/>
<comment type="caution">
    <text evidence="2">The sequence shown here is derived from an EMBL/GenBank/DDBJ whole genome shotgun (WGS) entry which is preliminary data.</text>
</comment>
<gene>
    <name evidence="2" type="ORF">ACJ73_04531</name>
</gene>
<dbReference type="OrthoDB" id="4188691at2759"/>
<feature type="region of interest" description="Disordered" evidence="1">
    <location>
        <begin position="91"/>
        <end position="120"/>
    </location>
</feature>
<evidence type="ECO:0000256" key="1">
    <source>
        <dbReference type="SAM" id="MobiDB-lite"/>
    </source>
</evidence>
<evidence type="ECO:0000313" key="2">
    <source>
        <dbReference type="EMBL" id="OJD24106.1"/>
    </source>
</evidence>
<sequence>MFSKRKPHQALSMISDHQEDECISLLLSVILGRTMIMSMNLFRVRILRSHFIAASDVHWSKMYDFAMDNHEDAMKIAVGYLRSTPYGDTTPSTQMSINAHDDGYNDDDNKDEDVVQTGWE</sequence>
<dbReference type="AlphaFoldDB" id="A0A1J9Q7R3"/>
<dbReference type="EMBL" id="LGTZ01000633">
    <property type="protein sequence ID" value="OJD24106.1"/>
    <property type="molecule type" value="Genomic_DNA"/>
</dbReference>
<reference evidence="2 3" key="1">
    <citation type="submission" date="2015-08" db="EMBL/GenBank/DDBJ databases">
        <title>Emmonsia species relationships and genome sequence.</title>
        <authorList>
            <person name="Cuomo C.A."/>
            <person name="Schwartz I.S."/>
            <person name="Kenyon C."/>
            <person name="De Hoog G.S."/>
            <person name="Govender N.P."/>
            <person name="Botha A."/>
            <person name="Moreno L."/>
            <person name="De Vries M."/>
            <person name="Munoz J.F."/>
            <person name="Stielow J.B."/>
        </authorList>
    </citation>
    <scope>NUCLEOTIDE SEQUENCE [LARGE SCALE GENOMIC DNA]</scope>
    <source>
        <strain evidence="2 3">EI222</strain>
    </source>
</reference>
<protein>
    <submittedName>
        <fullName evidence="2">Uncharacterized protein</fullName>
    </submittedName>
</protein>
<dbReference type="Proteomes" id="UP000242791">
    <property type="component" value="Unassembled WGS sequence"/>
</dbReference>
<organism evidence="2 3">
    <name type="scientific">Blastomyces percursus</name>
    <dbReference type="NCBI Taxonomy" id="1658174"/>
    <lineage>
        <taxon>Eukaryota</taxon>
        <taxon>Fungi</taxon>
        <taxon>Dikarya</taxon>
        <taxon>Ascomycota</taxon>
        <taxon>Pezizomycotina</taxon>
        <taxon>Eurotiomycetes</taxon>
        <taxon>Eurotiomycetidae</taxon>
        <taxon>Onygenales</taxon>
        <taxon>Ajellomycetaceae</taxon>
        <taxon>Blastomyces</taxon>
    </lineage>
</organism>
<name>A0A1J9Q7R3_9EURO</name>